<dbReference type="AlphaFoldDB" id="A0A1B6EPG7"/>
<feature type="non-terminal residue" evidence="3">
    <location>
        <position position="104"/>
    </location>
</feature>
<dbReference type="Pfam" id="PF26557">
    <property type="entry name" value="Cullin_AB"/>
    <property type="match status" value="1"/>
</dbReference>
<protein>
    <recommendedName>
        <fullName evidence="2">Cullin family profile domain-containing protein</fullName>
    </recommendedName>
</protein>
<dbReference type="Gene3D" id="4.10.1030.10">
    <property type="entry name" value="Ring Box Chain A, domain 5"/>
    <property type="match status" value="1"/>
</dbReference>
<feature type="domain" description="Cullin family profile" evidence="2">
    <location>
        <begin position="1"/>
        <end position="92"/>
    </location>
</feature>
<dbReference type="InterPro" id="IPR059120">
    <property type="entry name" value="Cullin-like_AB"/>
</dbReference>
<dbReference type="Gene3D" id="1.10.10.10">
    <property type="entry name" value="Winged helix-like DNA-binding domain superfamily/Winged helix DNA-binding domain"/>
    <property type="match status" value="1"/>
</dbReference>
<evidence type="ECO:0000313" key="3">
    <source>
        <dbReference type="EMBL" id="JAS39826.1"/>
    </source>
</evidence>
<organism evidence="3">
    <name type="scientific">Cuerna arida</name>
    <dbReference type="NCBI Taxonomy" id="1464854"/>
    <lineage>
        <taxon>Eukaryota</taxon>
        <taxon>Metazoa</taxon>
        <taxon>Ecdysozoa</taxon>
        <taxon>Arthropoda</taxon>
        <taxon>Hexapoda</taxon>
        <taxon>Insecta</taxon>
        <taxon>Pterygota</taxon>
        <taxon>Neoptera</taxon>
        <taxon>Paraneoptera</taxon>
        <taxon>Hemiptera</taxon>
        <taxon>Auchenorrhyncha</taxon>
        <taxon>Membracoidea</taxon>
        <taxon>Cicadellidae</taxon>
        <taxon>Cicadellinae</taxon>
        <taxon>Proconiini</taxon>
        <taxon>Cuerna</taxon>
    </lineage>
</organism>
<evidence type="ECO:0000259" key="2">
    <source>
        <dbReference type="PROSITE" id="PS50069"/>
    </source>
</evidence>
<name>A0A1B6EPG7_9HEMI</name>
<dbReference type="PANTHER" id="PTHR11932">
    <property type="entry name" value="CULLIN"/>
    <property type="match status" value="1"/>
</dbReference>
<dbReference type="InterPro" id="IPR016158">
    <property type="entry name" value="Cullin_homology"/>
</dbReference>
<dbReference type="InterPro" id="IPR036317">
    <property type="entry name" value="Cullin_homology_sf"/>
</dbReference>
<dbReference type="InterPro" id="IPR036388">
    <property type="entry name" value="WH-like_DNA-bd_sf"/>
</dbReference>
<reference evidence="3" key="1">
    <citation type="submission" date="2015-11" db="EMBL/GenBank/DDBJ databases">
        <title>De novo transcriptome assembly of four potential Pierce s Disease insect vectors from Arizona vineyards.</title>
        <authorList>
            <person name="Tassone E.E."/>
        </authorList>
    </citation>
    <scope>NUCLEOTIDE SEQUENCE</scope>
</reference>
<comment type="similarity">
    <text evidence="1">Belongs to the cullin family.</text>
</comment>
<evidence type="ECO:0000256" key="1">
    <source>
        <dbReference type="PROSITE-ProRule" id="PRU00330"/>
    </source>
</evidence>
<proteinExistence type="inferred from homology"/>
<gene>
    <name evidence="3" type="ORF">g.44933</name>
</gene>
<dbReference type="GO" id="GO:0006511">
    <property type="term" value="P:ubiquitin-dependent protein catabolic process"/>
    <property type="evidence" value="ECO:0007669"/>
    <property type="project" value="InterPro"/>
</dbReference>
<dbReference type="InterPro" id="IPR045093">
    <property type="entry name" value="Cullin"/>
</dbReference>
<feature type="non-terminal residue" evidence="3">
    <location>
        <position position="1"/>
    </location>
</feature>
<dbReference type="GO" id="GO:0031625">
    <property type="term" value="F:ubiquitin protein ligase binding"/>
    <property type="evidence" value="ECO:0007669"/>
    <property type="project" value="InterPro"/>
</dbReference>
<dbReference type="EMBL" id="GECZ01029943">
    <property type="protein sequence ID" value="JAS39826.1"/>
    <property type="molecule type" value="Transcribed_RNA"/>
</dbReference>
<accession>A0A1B6EPG7</accession>
<dbReference type="SUPFAM" id="SSF75632">
    <property type="entry name" value="Cullin homology domain"/>
    <property type="match status" value="1"/>
</dbReference>
<sequence>FVLPPSLERSVQMFEKFYYVHFSGRKLTWLHQLCNVELKLKYLKKQYLISMQTLHMAILLQFESQDTLVLQELQESLQVSDEQLYKHLQTLIETKILLIHNGNS</sequence>
<dbReference type="PROSITE" id="PS50069">
    <property type="entry name" value="CULLIN_2"/>
    <property type="match status" value="1"/>
</dbReference>